<comment type="caution">
    <text evidence="3">The sequence shown here is derived from an EMBL/GenBank/DDBJ whole genome shotgun (WGS) entry which is preliminary data.</text>
</comment>
<evidence type="ECO:0000313" key="4">
    <source>
        <dbReference type="Proteomes" id="UP000613582"/>
    </source>
</evidence>
<comment type="similarity">
    <text evidence="1">Belongs to the bactofilin family.</text>
</comment>
<keyword evidence="4" id="KW-1185">Reference proteome</keyword>
<feature type="region of interest" description="Disordered" evidence="2">
    <location>
        <begin position="1"/>
        <end position="55"/>
    </location>
</feature>
<dbReference type="EMBL" id="BMGH01000001">
    <property type="protein sequence ID" value="GGD01684.1"/>
    <property type="molecule type" value="Genomic_DNA"/>
</dbReference>
<evidence type="ECO:0000256" key="1">
    <source>
        <dbReference type="ARBA" id="ARBA00044755"/>
    </source>
</evidence>
<dbReference type="AlphaFoldDB" id="A0A8J2V2E0"/>
<dbReference type="Pfam" id="PF04519">
    <property type="entry name" value="Bactofilin"/>
    <property type="match status" value="1"/>
</dbReference>
<name>A0A8J2V2E0_9PROT</name>
<dbReference type="Proteomes" id="UP000613582">
    <property type="component" value="Unassembled WGS sequence"/>
</dbReference>
<proteinExistence type="inferred from homology"/>
<reference evidence="3" key="1">
    <citation type="journal article" date="2014" name="Int. J. Syst. Evol. Microbiol.">
        <title>Complete genome sequence of Corynebacterium casei LMG S-19264T (=DSM 44701T), isolated from a smear-ripened cheese.</title>
        <authorList>
            <consortium name="US DOE Joint Genome Institute (JGI-PGF)"/>
            <person name="Walter F."/>
            <person name="Albersmeier A."/>
            <person name="Kalinowski J."/>
            <person name="Ruckert C."/>
        </authorList>
    </citation>
    <scope>NUCLEOTIDE SEQUENCE</scope>
    <source>
        <strain evidence="3">CGMCC 1.12921</strain>
    </source>
</reference>
<evidence type="ECO:0008006" key="5">
    <source>
        <dbReference type="Google" id="ProtNLM"/>
    </source>
</evidence>
<dbReference type="PANTHER" id="PTHR35024">
    <property type="entry name" value="HYPOTHETICAL CYTOSOLIC PROTEIN"/>
    <property type="match status" value="1"/>
</dbReference>
<gene>
    <name evidence="3" type="ORF">GCM10011342_08420</name>
</gene>
<dbReference type="PANTHER" id="PTHR35024:SF4">
    <property type="entry name" value="POLYMER-FORMING CYTOSKELETAL PROTEIN"/>
    <property type="match status" value="1"/>
</dbReference>
<organism evidence="3 4">
    <name type="scientific">Aquisalinus flavus</name>
    <dbReference type="NCBI Taxonomy" id="1526572"/>
    <lineage>
        <taxon>Bacteria</taxon>
        <taxon>Pseudomonadati</taxon>
        <taxon>Pseudomonadota</taxon>
        <taxon>Alphaproteobacteria</taxon>
        <taxon>Parvularculales</taxon>
        <taxon>Parvularculaceae</taxon>
        <taxon>Aquisalinus</taxon>
    </lineage>
</organism>
<accession>A0A8J2V2E0</accession>
<feature type="region of interest" description="Disordered" evidence="2">
    <location>
        <begin position="151"/>
        <end position="241"/>
    </location>
</feature>
<protein>
    <recommendedName>
        <fullName evidence="5">Polymer-forming cytoskeletal protein</fullName>
    </recommendedName>
</protein>
<sequence>MFSKAKQEANADSQGLVEIGDAPEAQQPQQPRKPVKQERSSRLAGNNRRNTGNAASVPSLISSDVVIRGSIEAEGEVQFDGVIEGNIGAKGLVIGEGAVVTGEVIADKVKVAGTVEGTIRANSVELAMTAIVKGDIVHTALSIESGARFEGSCRHSENPQEDEGGAQPSGLKRSQPRTVAAAEEQAHVEISAGVEEEEETIAAEAEPEETTRPPLLKSLPGSGGQRPSSPFLNRAGKPDLR</sequence>
<dbReference type="InterPro" id="IPR007607">
    <property type="entry name" value="BacA/B"/>
</dbReference>
<reference evidence="3" key="2">
    <citation type="submission" date="2020-09" db="EMBL/GenBank/DDBJ databases">
        <authorList>
            <person name="Sun Q."/>
            <person name="Zhou Y."/>
        </authorList>
    </citation>
    <scope>NUCLEOTIDE SEQUENCE</scope>
    <source>
        <strain evidence="3">CGMCC 1.12921</strain>
    </source>
</reference>
<dbReference type="RefSeq" id="WP_188160031.1">
    <property type="nucleotide sequence ID" value="NZ_BMGH01000001.1"/>
</dbReference>
<feature type="compositionally biased region" description="Low complexity" evidence="2">
    <location>
        <begin position="44"/>
        <end position="55"/>
    </location>
</feature>
<evidence type="ECO:0000313" key="3">
    <source>
        <dbReference type="EMBL" id="GGD01684.1"/>
    </source>
</evidence>
<evidence type="ECO:0000256" key="2">
    <source>
        <dbReference type="SAM" id="MobiDB-lite"/>
    </source>
</evidence>
<feature type="compositionally biased region" description="Acidic residues" evidence="2">
    <location>
        <begin position="194"/>
        <end position="208"/>
    </location>
</feature>